<accession>A0A6A6AV86</accession>
<dbReference type="EMBL" id="ML995680">
    <property type="protein sequence ID" value="KAF2135118.1"/>
    <property type="molecule type" value="Genomic_DNA"/>
</dbReference>
<reference evidence="1" key="1">
    <citation type="journal article" date="2020" name="Stud. Mycol.">
        <title>101 Dothideomycetes genomes: a test case for predicting lifestyles and emergence of pathogens.</title>
        <authorList>
            <person name="Haridas S."/>
            <person name="Albert R."/>
            <person name="Binder M."/>
            <person name="Bloem J."/>
            <person name="Labutti K."/>
            <person name="Salamov A."/>
            <person name="Andreopoulos B."/>
            <person name="Baker S."/>
            <person name="Barry K."/>
            <person name="Bills G."/>
            <person name="Bluhm B."/>
            <person name="Cannon C."/>
            <person name="Castanera R."/>
            <person name="Culley D."/>
            <person name="Daum C."/>
            <person name="Ezra D."/>
            <person name="Gonzalez J."/>
            <person name="Henrissat B."/>
            <person name="Kuo A."/>
            <person name="Liang C."/>
            <person name="Lipzen A."/>
            <person name="Lutzoni F."/>
            <person name="Magnuson J."/>
            <person name="Mondo S."/>
            <person name="Nolan M."/>
            <person name="Ohm R."/>
            <person name="Pangilinan J."/>
            <person name="Park H.-J."/>
            <person name="Ramirez L."/>
            <person name="Alfaro M."/>
            <person name="Sun H."/>
            <person name="Tritt A."/>
            <person name="Yoshinaga Y."/>
            <person name="Zwiers L.-H."/>
            <person name="Turgeon B."/>
            <person name="Goodwin S."/>
            <person name="Spatafora J."/>
            <person name="Crous P."/>
            <person name="Grigoriev I."/>
        </authorList>
    </citation>
    <scope>NUCLEOTIDE SEQUENCE</scope>
    <source>
        <strain evidence="1">CBS 121167</strain>
    </source>
</reference>
<dbReference type="OrthoDB" id="9997739at2759"/>
<feature type="non-terminal residue" evidence="1">
    <location>
        <position position="120"/>
    </location>
</feature>
<proteinExistence type="predicted"/>
<evidence type="ECO:0000313" key="2">
    <source>
        <dbReference type="Proteomes" id="UP000799438"/>
    </source>
</evidence>
<gene>
    <name evidence="1" type="ORF">K452DRAFT_213695</name>
</gene>
<dbReference type="AlphaFoldDB" id="A0A6A6AV86"/>
<evidence type="ECO:0000313" key="1">
    <source>
        <dbReference type="EMBL" id="KAF2135118.1"/>
    </source>
</evidence>
<organism evidence="1 2">
    <name type="scientific">Aplosporella prunicola CBS 121167</name>
    <dbReference type="NCBI Taxonomy" id="1176127"/>
    <lineage>
        <taxon>Eukaryota</taxon>
        <taxon>Fungi</taxon>
        <taxon>Dikarya</taxon>
        <taxon>Ascomycota</taxon>
        <taxon>Pezizomycotina</taxon>
        <taxon>Dothideomycetes</taxon>
        <taxon>Dothideomycetes incertae sedis</taxon>
        <taxon>Botryosphaeriales</taxon>
        <taxon>Aplosporellaceae</taxon>
        <taxon>Aplosporella</taxon>
    </lineage>
</organism>
<dbReference type="Proteomes" id="UP000799438">
    <property type="component" value="Unassembled WGS sequence"/>
</dbReference>
<feature type="non-terminal residue" evidence="1">
    <location>
        <position position="1"/>
    </location>
</feature>
<name>A0A6A6AV86_9PEZI</name>
<keyword evidence="2" id="KW-1185">Reference proteome</keyword>
<sequence length="120" mass="13925">PPTNQNARENFTTVLLSHARLYSFADKYGIEALRLLTLHKLHKTLVGFTLYNARISDIIALLRYTYSDEHTLDYDNKVDDLRALVSEYVVCEIETIGRTKAFLDLIEEGGPFVRDWWTLM</sequence>
<dbReference type="GeneID" id="54293709"/>
<dbReference type="RefSeq" id="XP_033390837.1">
    <property type="nucleotide sequence ID" value="XM_033536213.1"/>
</dbReference>
<protein>
    <submittedName>
        <fullName evidence="1">Uncharacterized protein</fullName>
    </submittedName>
</protein>